<accession>A0A844SXI3</accession>
<proteinExistence type="predicted"/>
<gene>
    <name evidence="1" type="ORF">GPL21_27250</name>
</gene>
<dbReference type="RefSeq" id="WP_157347097.1">
    <property type="nucleotide sequence ID" value="NZ_CP121667.1"/>
</dbReference>
<comment type="caution">
    <text evidence="1">The sequence shown here is derived from an EMBL/GenBank/DDBJ whole genome shotgun (WGS) entry which is preliminary data.</text>
</comment>
<reference evidence="1 2" key="1">
    <citation type="submission" date="2019-12" db="EMBL/GenBank/DDBJ databases">
        <title>Draft genome sequences Bradyrhizobium cajani AMBPC1010, Bradyrhizobium pachyrhizi AMBPC1040 and Bradyrhizobium yuanmingense ALSPC3051, three plant growth promoting strains isolated from nodules of Cajanus cajan L. in Dominican Republic.</title>
        <authorList>
            <person name="Flores-Felix J.D."/>
            <person name="Araujo J."/>
            <person name="Diaz-Alcantara C."/>
            <person name="Gonzalez-Andres F."/>
            <person name="Velazquez E."/>
        </authorList>
    </citation>
    <scope>NUCLEOTIDE SEQUENCE [LARGE SCALE GENOMIC DNA]</scope>
    <source>
        <strain evidence="1 2">1040</strain>
    </source>
</reference>
<organism evidence="1 2">
    <name type="scientific">Bradyrhizobium pachyrhizi</name>
    <dbReference type="NCBI Taxonomy" id="280333"/>
    <lineage>
        <taxon>Bacteria</taxon>
        <taxon>Pseudomonadati</taxon>
        <taxon>Pseudomonadota</taxon>
        <taxon>Alphaproteobacteria</taxon>
        <taxon>Hyphomicrobiales</taxon>
        <taxon>Nitrobacteraceae</taxon>
        <taxon>Bradyrhizobium</taxon>
    </lineage>
</organism>
<keyword evidence="2" id="KW-1185">Reference proteome</keyword>
<dbReference type="EMBL" id="WQNF01000023">
    <property type="protein sequence ID" value="MVT68789.1"/>
    <property type="molecule type" value="Genomic_DNA"/>
</dbReference>
<dbReference type="Proteomes" id="UP000436468">
    <property type="component" value="Unassembled WGS sequence"/>
</dbReference>
<dbReference type="InterPro" id="IPR036928">
    <property type="entry name" value="AS_sf"/>
</dbReference>
<protein>
    <recommendedName>
        <fullName evidence="3">Amidase domain-containing protein</fullName>
    </recommendedName>
</protein>
<dbReference type="Gene3D" id="3.90.1300.10">
    <property type="entry name" value="Amidase signature (AS) domain"/>
    <property type="match status" value="1"/>
</dbReference>
<evidence type="ECO:0000313" key="1">
    <source>
        <dbReference type="EMBL" id="MVT68789.1"/>
    </source>
</evidence>
<evidence type="ECO:0008006" key="3">
    <source>
        <dbReference type="Google" id="ProtNLM"/>
    </source>
</evidence>
<name>A0A844SXI3_9BRAD</name>
<sequence>MSQTQVRSGGNDALAGLDANAQADLVRSGEISASELVEAAIARIKATNPALNAVTHKLYTQARERAASPALSVLSPVFRF</sequence>
<dbReference type="SUPFAM" id="SSF75304">
    <property type="entry name" value="Amidase signature (AS) enzymes"/>
    <property type="match status" value="1"/>
</dbReference>
<dbReference type="AlphaFoldDB" id="A0A844SXI3"/>
<evidence type="ECO:0000313" key="2">
    <source>
        <dbReference type="Proteomes" id="UP000436468"/>
    </source>
</evidence>